<dbReference type="InterPro" id="IPR045173">
    <property type="entry name" value="Cdt1"/>
</dbReference>
<dbReference type="Gene3D" id="1.10.10.1420">
    <property type="entry name" value="DNA replication factor Cdt1, C-terminal WH domain"/>
    <property type="match status" value="1"/>
</dbReference>
<organism evidence="3 4">
    <name type="scientific">Nicotiana tabacum</name>
    <name type="common">Common tobacco</name>
    <dbReference type="NCBI Taxonomy" id="4097"/>
    <lineage>
        <taxon>Eukaryota</taxon>
        <taxon>Viridiplantae</taxon>
        <taxon>Streptophyta</taxon>
        <taxon>Embryophyta</taxon>
        <taxon>Tracheophyta</taxon>
        <taxon>Spermatophyta</taxon>
        <taxon>Magnoliopsida</taxon>
        <taxon>eudicotyledons</taxon>
        <taxon>Gunneridae</taxon>
        <taxon>Pentapetalae</taxon>
        <taxon>asterids</taxon>
        <taxon>lamiids</taxon>
        <taxon>Solanales</taxon>
        <taxon>Solanaceae</taxon>
        <taxon>Nicotianoideae</taxon>
        <taxon>Nicotianeae</taxon>
        <taxon>Nicotiana</taxon>
    </lineage>
</organism>
<dbReference type="GO" id="GO:0000278">
    <property type="term" value="P:mitotic cell cycle"/>
    <property type="evidence" value="ECO:0000318"/>
    <property type="project" value="GO_Central"/>
</dbReference>
<dbReference type="RefSeq" id="XP_016433986.1">
    <property type="nucleotide sequence ID" value="XM_016578500.1"/>
</dbReference>
<dbReference type="OrthoDB" id="341730at2759"/>
<dbReference type="GO" id="GO:0030174">
    <property type="term" value="P:regulation of DNA-templated DNA replication initiation"/>
    <property type="evidence" value="ECO:0000318"/>
    <property type="project" value="GO_Central"/>
</dbReference>
<dbReference type="PANTHER" id="PTHR28637">
    <property type="entry name" value="DNA REPLICATION FACTOR CDT1"/>
    <property type="match status" value="1"/>
</dbReference>
<accession>A0A1S3X2D9</accession>
<dbReference type="KEGG" id="nta:107760451"/>
<proteinExistence type="inferred from homology"/>
<dbReference type="GeneID" id="107760451"/>
<dbReference type="CDD" id="cd08767">
    <property type="entry name" value="Cdt1_c"/>
    <property type="match status" value="1"/>
</dbReference>
<dbReference type="Proteomes" id="UP000790787">
    <property type="component" value="Chromosome 22"/>
</dbReference>
<dbReference type="GO" id="GO:0070182">
    <property type="term" value="F:DNA polymerase binding"/>
    <property type="evidence" value="ECO:0000318"/>
    <property type="project" value="GO_Central"/>
</dbReference>
<keyword evidence="2" id="KW-0131">Cell cycle</keyword>
<dbReference type="RefSeq" id="XP_016433986.2">
    <property type="nucleotide sequence ID" value="XM_016578500.2"/>
</dbReference>
<dbReference type="PANTHER" id="PTHR28637:SF1">
    <property type="entry name" value="DNA REPLICATION FACTOR CDT1"/>
    <property type="match status" value="1"/>
</dbReference>
<sequence>SLHLSKQSDPNYAGAPCQDAWNTKTPEKPIDHPRRTRNRNAAFSLKQVRQATQKFCKSDLNHPTPQPDRLLSSGKSHGVSSFSGSSKAKPKKPTHPVKLPEKYELLDTFFSSLDSLLQFKSSSTTFTNISSKIEWLTDRRFSYAHLAQLKFILPEAIEIKKILVCDERTYCMKPELHIALNANAVEIDEKLKSSSSSDQQRKVFRTRLLNFLISHPQGDDIPEEALPGPFGESRHEVLTNSSGSAGSQLISETPIGSVPEQQASASHLSQSFKRRFSCQVSIGETENAKQHPPVTECQIAKSSNNKRTSTASDKCPSKMPTTQTSTVKNSSQVVAFDTLLLSPLPATPMKNIKGDDGYALLTAEGTQEGLTSTPEKLMTSTPMPQSPKRCTSPNSDSTESPSKLVRRPPCNRSLNFNTPVKSSKVTDKACEGAGLPINSDIIDIFLKDLLQSILQKERKKLEEQDPALSQAKWRKQMISSLPKFFDMIYFLFQSGRRMVITKEKLIHKVISSHLEIADRREVEEKLSLLQELAPEWIYKKVAASGDLLLCVNQISSPKELRTRLAEAKLEKQEDGRI</sequence>
<comment type="similarity">
    <text evidence="1">Belongs to the Cdt1 family.</text>
</comment>
<evidence type="ECO:0000313" key="3">
    <source>
        <dbReference type="Proteomes" id="UP000790787"/>
    </source>
</evidence>
<feature type="non-terminal residue" evidence="4">
    <location>
        <position position="1"/>
    </location>
</feature>
<dbReference type="PaxDb" id="4097-A0A1S3X2D9"/>
<dbReference type="InterPro" id="IPR032054">
    <property type="entry name" value="Cdt1_C"/>
</dbReference>
<dbReference type="GO" id="GO:0071163">
    <property type="term" value="P:DNA replication preinitiation complex assembly"/>
    <property type="evidence" value="ECO:0000318"/>
    <property type="project" value="GO_Central"/>
</dbReference>
<dbReference type="GO" id="GO:0005634">
    <property type="term" value="C:nucleus"/>
    <property type="evidence" value="ECO:0000318"/>
    <property type="project" value="GO_Central"/>
</dbReference>
<dbReference type="InterPro" id="IPR038090">
    <property type="entry name" value="Cdt1_C_WH_dom_sf"/>
</dbReference>
<evidence type="ECO:0000256" key="2">
    <source>
        <dbReference type="ARBA" id="ARBA00023306"/>
    </source>
</evidence>
<reference evidence="3" key="1">
    <citation type="journal article" date="2014" name="Nat. Commun.">
        <title>The tobacco genome sequence and its comparison with those of tomato and potato.</title>
        <authorList>
            <person name="Sierro N."/>
            <person name="Battey J.N."/>
            <person name="Ouadi S."/>
            <person name="Bakaher N."/>
            <person name="Bovet L."/>
            <person name="Willig A."/>
            <person name="Goepfert S."/>
            <person name="Peitsch M.C."/>
            <person name="Ivanov N.V."/>
        </authorList>
    </citation>
    <scope>NUCLEOTIDE SEQUENCE [LARGE SCALE GENOMIC DNA]</scope>
</reference>
<dbReference type="FunFam" id="1.10.10.1420:FF:000003">
    <property type="entry name" value="CDT1-like protein a chloroplastic"/>
    <property type="match status" value="1"/>
</dbReference>
<dbReference type="Pfam" id="PF16679">
    <property type="entry name" value="CDT1_C"/>
    <property type="match status" value="1"/>
</dbReference>
<evidence type="ECO:0000256" key="1">
    <source>
        <dbReference type="ARBA" id="ARBA00008356"/>
    </source>
</evidence>
<dbReference type="GO" id="GO:0000076">
    <property type="term" value="P:DNA replication checkpoint signaling"/>
    <property type="evidence" value="ECO:0000318"/>
    <property type="project" value="GO_Central"/>
</dbReference>
<protein>
    <submittedName>
        <fullName evidence="4">CDT1-like protein a, chloroplastic</fullName>
    </submittedName>
</protein>
<dbReference type="GO" id="GO:0003677">
    <property type="term" value="F:DNA binding"/>
    <property type="evidence" value="ECO:0000318"/>
    <property type="project" value="GO_Central"/>
</dbReference>
<dbReference type="STRING" id="4097.A0A1S3X2D9"/>
<name>A0A1S3X2D9_TOBAC</name>
<dbReference type="AlphaFoldDB" id="A0A1S3X2D9"/>
<evidence type="ECO:0000313" key="4">
    <source>
        <dbReference type="RefSeq" id="XP_016433986.2"/>
    </source>
</evidence>
<gene>
    <name evidence="4" type="primary">LOC107760451</name>
</gene>
<keyword evidence="3" id="KW-1185">Reference proteome</keyword>
<reference evidence="4" key="2">
    <citation type="submission" date="2025-08" db="UniProtKB">
        <authorList>
            <consortium name="RefSeq"/>
        </authorList>
    </citation>
    <scope>IDENTIFICATION</scope>
    <source>
        <tissue evidence="4">Leaf</tissue>
    </source>
</reference>